<protein>
    <submittedName>
        <fullName evidence="2">Rrf2 family protein</fullName>
    </submittedName>
</protein>
<organism evidence="2 3">
    <name type="scientific">Hoeflea phototrophica (strain DSM 17068 / NCIMB 14078 / DFL-43)</name>
    <dbReference type="NCBI Taxonomy" id="411684"/>
    <lineage>
        <taxon>Bacteria</taxon>
        <taxon>Pseudomonadati</taxon>
        <taxon>Pseudomonadota</taxon>
        <taxon>Alphaproteobacteria</taxon>
        <taxon>Hyphomicrobiales</taxon>
        <taxon>Rhizobiaceae</taxon>
        <taxon>Hoeflea</taxon>
    </lineage>
</organism>
<accession>A9DGU7</accession>
<dbReference type="InterPro" id="IPR036390">
    <property type="entry name" value="WH_DNA-bd_sf"/>
</dbReference>
<dbReference type="STRING" id="411684.HPDFL43_21342"/>
<reference evidence="2 3" key="1">
    <citation type="submission" date="2007-10" db="EMBL/GenBank/DDBJ databases">
        <authorList>
            <person name="Wagner-Dobler I."/>
            <person name="Ferriera S."/>
            <person name="Johnson J."/>
            <person name="Kravitz S."/>
            <person name="Beeson K."/>
            <person name="Sutton G."/>
            <person name="Rogers Y.-H."/>
            <person name="Friedman R."/>
            <person name="Frazier M."/>
            <person name="Venter J.C."/>
        </authorList>
    </citation>
    <scope>NUCLEOTIDE SEQUENCE [LARGE SCALE GENOMIC DNA]</scope>
    <source>
        <strain evidence="2 3">DFL-43</strain>
    </source>
</reference>
<gene>
    <name evidence="2" type="ORF">HPDFL43_21342</name>
</gene>
<dbReference type="PANTHER" id="PTHR33221">
    <property type="entry name" value="WINGED HELIX-TURN-HELIX TRANSCRIPTIONAL REGULATOR, RRF2 FAMILY"/>
    <property type="match status" value="1"/>
</dbReference>
<comment type="caution">
    <text evidence="2">The sequence shown here is derived from an EMBL/GenBank/DDBJ whole genome shotgun (WGS) entry which is preliminary data.</text>
</comment>
<dbReference type="AlphaFoldDB" id="A9DGU7"/>
<dbReference type="InterPro" id="IPR000944">
    <property type="entry name" value="Tscrpt_reg_Rrf2"/>
</dbReference>
<sequence>MKLTSQTNYAVRMLMFCHSKGDRAKVKEIAAFYGLPERFLFNILQRLTAVGLMETTRGRGGGIRLARPAEQIMLGDVVRLVEENFEMAECFEAGGTDCPLINTCGLNKALSEALRSFFDSLNRYSIADLTGSEFNIDVLMRLNLAMKDPVQGKAN</sequence>
<keyword evidence="1" id="KW-0238">DNA-binding</keyword>
<dbReference type="PROSITE" id="PS51197">
    <property type="entry name" value="HTH_RRF2_2"/>
    <property type="match status" value="1"/>
</dbReference>
<dbReference type="InterPro" id="IPR030489">
    <property type="entry name" value="TR_Rrf2-type_CS"/>
</dbReference>
<dbReference type="Pfam" id="PF02082">
    <property type="entry name" value="Rrf2"/>
    <property type="match status" value="1"/>
</dbReference>
<dbReference type="PANTHER" id="PTHR33221:SF4">
    <property type="entry name" value="HTH-TYPE TRANSCRIPTIONAL REPRESSOR NSRR"/>
    <property type="match status" value="1"/>
</dbReference>
<dbReference type="HOGENOM" id="CLU_107144_2_1_5"/>
<evidence type="ECO:0000313" key="2">
    <source>
        <dbReference type="EMBL" id="EDQ31551.1"/>
    </source>
</evidence>
<dbReference type="InterPro" id="IPR036388">
    <property type="entry name" value="WH-like_DNA-bd_sf"/>
</dbReference>
<dbReference type="GO" id="GO:0003700">
    <property type="term" value="F:DNA-binding transcription factor activity"/>
    <property type="evidence" value="ECO:0007669"/>
    <property type="project" value="TreeGrafter"/>
</dbReference>
<keyword evidence="3" id="KW-1185">Reference proteome</keyword>
<dbReference type="OrthoDB" id="9795923at2"/>
<proteinExistence type="predicted"/>
<dbReference type="PROSITE" id="PS01332">
    <property type="entry name" value="HTH_RRF2_1"/>
    <property type="match status" value="1"/>
</dbReference>
<name>A9DGU7_HOEPD</name>
<reference evidence="2 3" key="2">
    <citation type="submission" date="2012-06" db="EMBL/GenBank/DDBJ databases">
        <authorList>
            <person name="Fiebig A."/>
        </authorList>
    </citation>
    <scope>NUCLEOTIDE SEQUENCE [LARGE SCALE GENOMIC DNA]</scope>
    <source>
        <strain evidence="2 3">DFL-43</strain>
    </source>
</reference>
<dbReference type="EMBL" id="ABIA03000001">
    <property type="protein sequence ID" value="EDQ31551.1"/>
    <property type="molecule type" value="Genomic_DNA"/>
</dbReference>
<dbReference type="NCBIfam" id="TIGR00738">
    <property type="entry name" value="rrf2_super"/>
    <property type="match status" value="1"/>
</dbReference>
<dbReference type="Proteomes" id="UP000004291">
    <property type="component" value="Chromosome"/>
</dbReference>
<dbReference type="GO" id="GO:0003677">
    <property type="term" value="F:DNA binding"/>
    <property type="evidence" value="ECO:0007669"/>
    <property type="project" value="UniProtKB-KW"/>
</dbReference>
<evidence type="ECO:0000313" key="3">
    <source>
        <dbReference type="Proteomes" id="UP000004291"/>
    </source>
</evidence>
<evidence type="ECO:0000256" key="1">
    <source>
        <dbReference type="ARBA" id="ARBA00023125"/>
    </source>
</evidence>
<dbReference type="SUPFAM" id="SSF46785">
    <property type="entry name" value="Winged helix' DNA-binding domain"/>
    <property type="match status" value="1"/>
</dbReference>
<dbReference type="RefSeq" id="WP_007200008.1">
    <property type="nucleotide sequence ID" value="NZ_CM002917.1"/>
</dbReference>
<dbReference type="GO" id="GO:0005829">
    <property type="term" value="C:cytosol"/>
    <property type="evidence" value="ECO:0007669"/>
    <property type="project" value="TreeGrafter"/>
</dbReference>
<dbReference type="eggNOG" id="COG1959">
    <property type="taxonomic scope" value="Bacteria"/>
</dbReference>
<dbReference type="Gene3D" id="1.10.10.10">
    <property type="entry name" value="Winged helix-like DNA-binding domain superfamily/Winged helix DNA-binding domain"/>
    <property type="match status" value="1"/>
</dbReference>